<dbReference type="Proteomes" id="UP001174209">
    <property type="component" value="Unassembled WGS sequence"/>
</dbReference>
<keyword evidence="3" id="KW-1185">Reference proteome</keyword>
<feature type="region of interest" description="Disordered" evidence="1">
    <location>
        <begin position="212"/>
        <end position="240"/>
    </location>
</feature>
<proteinExistence type="predicted"/>
<evidence type="ECO:0008006" key="4">
    <source>
        <dbReference type="Google" id="ProtNLM"/>
    </source>
</evidence>
<dbReference type="EMBL" id="JAROCG010000001">
    <property type="protein sequence ID" value="MDN4610309.1"/>
    <property type="molecule type" value="Genomic_DNA"/>
</dbReference>
<reference evidence="2" key="1">
    <citation type="submission" date="2023-06" db="EMBL/GenBank/DDBJ databases">
        <title>MT1 and MT2 Draft Genomes of Novel Species.</title>
        <authorList>
            <person name="Venkateswaran K."/>
        </authorList>
    </citation>
    <scope>NUCLEOTIDE SEQUENCE</scope>
    <source>
        <strain evidence="2">IIF3SC-B10</strain>
    </source>
</reference>
<evidence type="ECO:0000313" key="3">
    <source>
        <dbReference type="Proteomes" id="UP001174209"/>
    </source>
</evidence>
<name>A0ABT8JYY0_9MICC</name>
<protein>
    <recommendedName>
        <fullName evidence="4">Secreted protein</fullName>
    </recommendedName>
</protein>
<sequence>MPLAVSLGSAASRPACFLLDVLLLLLLLPNGLQDAVQVHADRGRGAEGDVLRRGLVRSNFECLQAPLGHPQRPGVVLLHRPQVQDVADGGEGLLQGLPDRGGQGLLAGRSMERVLQHVGDVQRVGRDGFEDLDVPVVAVRVVRMEAPPDVALPALVRVLQGLPGIPYRGGEVVPPLGPARIIRRPVLLERHAHLLELAGRRPAEPAHLPHGVVQVQRRQDQRADGKTHAHAHDGLDEVPH</sequence>
<organism evidence="2 3">
    <name type="scientific">Arthrobacter burdickii</name>
    <dbReference type="NCBI Taxonomy" id="3035920"/>
    <lineage>
        <taxon>Bacteria</taxon>
        <taxon>Bacillati</taxon>
        <taxon>Actinomycetota</taxon>
        <taxon>Actinomycetes</taxon>
        <taxon>Micrococcales</taxon>
        <taxon>Micrococcaceae</taxon>
        <taxon>Arthrobacter</taxon>
    </lineage>
</organism>
<evidence type="ECO:0000256" key="1">
    <source>
        <dbReference type="SAM" id="MobiDB-lite"/>
    </source>
</evidence>
<comment type="caution">
    <text evidence="2">The sequence shown here is derived from an EMBL/GenBank/DDBJ whole genome shotgun (WGS) entry which is preliminary data.</text>
</comment>
<feature type="compositionally biased region" description="Basic and acidic residues" evidence="1">
    <location>
        <begin position="217"/>
        <end position="240"/>
    </location>
</feature>
<evidence type="ECO:0000313" key="2">
    <source>
        <dbReference type="EMBL" id="MDN4610309.1"/>
    </source>
</evidence>
<gene>
    <name evidence="2" type="ORF">P5G52_05455</name>
</gene>
<accession>A0ABT8JYY0</accession>